<name>A0ABT2GY36_9MICO</name>
<proteinExistence type="predicted"/>
<evidence type="ECO:0000313" key="1">
    <source>
        <dbReference type="EMBL" id="MCS5732873.1"/>
    </source>
</evidence>
<dbReference type="RefSeq" id="WP_259537540.1">
    <property type="nucleotide sequence ID" value="NZ_JANLCJ010000001.1"/>
</dbReference>
<dbReference type="EMBL" id="JANLCJ010000001">
    <property type="protein sequence ID" value="MCS5732873.1"/>
    <property type="molecule type" value="Genomic_DNA"/>
</dbReference>
<dbReference type="InterPro" id="IPR018114">
    <property type="entry name" value="TRYPSIN_HIS"/>
</dbReference>
<protein>
    <submittedName>
        <fullName evidence="1">S1 family peptidase</fullName>
    </submittedName>
</protein>
<dbReference type="PROSITE" id="PS00134">
    <property type="entry name" value="TRYPSIN_HIS"/>
    <property type="match status" value="1"/>
</dbReference>
<evidence type="ECO:0000313" key="2">
    <source>
        <dbReference type="Proteomes" id="UP001165586"/>
    </source>
</evidence>
<dbReference type="InterPro" id="IPR033116">
    <property type="entry name" value="TRYPSIN_SER"/>
</dbReference>
<gene>
    <name evidence="1" type="ORF">N1032_03840</name>
</gene>
<comment type="caution">
    <text evidence="1">The sequence shown here is derived from an EMBL/GenBank/DDBJ whole genome shotgun (WGS) entry which is preliminary data.</text>
</comment>
<dbReference type="InterPro" id="IPR009003">
    <property type="entry name" value="Peptidase_S1_PA"/>
</dbReference>
<dbReference type="InterPro" id="IPR043504">
    <property type="entry name" value="Peptidase_S1_PA_chymotrypsin"/>
</dbReference>
<keyword evidence="2" id="KW-1185">Reference proteome</keyword>
<accession>A0ABT2GY36</accession>
<sequence>MFGRYRIWSGGALEMRRSAVVLLCSMVAAAVLGGTGPLAQSANADNSRPDALEERVGEFSLSQLVASGDAQRAANAVEEFASQRYVDLYSGVSLTNGATQVVVWLTERDPQIEAEIQGAIPAAELEFEVRESTQASQLSAHQKILEAVDALNQIGIVVGEFGPDPVTGKERVTVLGGTDAQLAQVEEMFGPALTAVSVPETTRATPDAASRHVDAPSWNAGDFISNGSEDCTSGIPTHNAAGQQFLVTAAHCFTVGSSVFNKSASIPLGAGGYLGTVVARDLRNNAFDAELVSAPSSNLTFTGGTSTTTKAAFGGAGAPVVGALVCSSGAFEGERCLTIISVNSCLSNSITGLGRTVCAENYYYGSLDQSIGQGDSGGPVYAYGSGGVRAMGLHNLHDPHYEVRCTNWSPQTHRTCSGHGWFVSIGPVMGTWGLAVN</sequence>
<dbReference type="Gene3D" id="2.40.10.10">
    <property type="entry name" value="Trypsin-like serine proteases"/>
    <property type="match status" value="2"/>
</dbReference>
<dbReference type="Proteomes" id="UP001165586">
    <property type="component" value="Unassembled WGS sequence"/>
</dbReference>
<organism evidence="1 2">
    <name type="scientific">Herbiconiux daphne</name>
    <dbReference type="NCBI Taxonomy" id="2970914"/>
    <lineage>
        <taxon>Bacteria</taxon>
        <taxon>Bacillati</taxon>
        <taxon>Actinomycetota</taxon>
        <taxon>Actinomycetes</taxon>
        <taxon>Micrococcales</taxon>
        <taxon>Microbacteriaceae</taxon>
        <taxon>Herbiconiux</taxon>
    </lineage>
</organism>
<reference evidence="1" key="1">
    <citation type="submission" date="2022-08" db="EMBL/GenBank/DDBJ databases">
        <authorList>
            <person name="Deng Y."/>
            <person name="Han X.-F."/>
            <person name="Zhang Y.-Q."/>
        </authorList>
    </citation>
    <scope>NUCLEOTIDE SEQUENCE</scope>
    <source>
        <strain evidence="1">CPCC 203386</strain>
    </source>
</reference>
<dbReference type="PROSITE" id="PS00135">
    <property type="entry name" value="TRYPSIN_SER"/>
    <property type="match status" value="1"/>
</dbReference>
<dbReference type="SUPFAM" id="SSF50494">
    <property type="entry name" value="Trypsin-like serine proteases"/>
    <property type="match status" value="1"/>
</dbReference>